<evidence type="ECO:0000313" key="2">
    <source>
        <dbReference type="EMBL" id="ETV89765.1"/>
    </source>
</evidence>
<reference evidence="2" key="1">
    <citation type="submission" date="2013-12" db="EMBL/GenBank/DDBJ databases">
        <title>The Genome Sequence of Aphanomyces invadans NJM9701.</title>
        <authorList>
            <consortium name="The Broad Institute Genomics Platform"/>
            <person name="Russ C."/>
            <person name="Tyler B."/>
            <person name="van West P."/>
            <person name="Dieguez-Uribeondo J."/>
            <person name="Young S.K."/>
            <person name="Zeng Q."/>
            <person name="Gargeya S."/>
            <person name="Fitzgerald M."/>
            <person name="Abouelleil A."/>
            <person name="Alvarado L."/>
            <person name="Chapman S.B."/>
            <person name="Gainer-Dewar J."/>
            <person name="Goldberg J."/>
            <person name="Griggs A."/>
            <person name="Gujja S."/>
            <person name="Hansen M."/>
            <person name="Howarth C."/>
            <person name="Imamovic A."/>
            <person name="Ireland A."/>
            <person name="Larimer J."/>
            <person name="McCowan C."/>
            <person name="Murphy C."/>
            <person name="Pearson M."/>
            <person name="Poon T.W."/>
            <person name="Priest M."/>
            <person name="Roberts A."/>
            <person name="Saif S."/>
            <person name="Shea T."/>
            <person name="Sykes S."/>
            <person name="Wortman J."/>
            <person name="Nusbaum C."/>
            <person name="Birren B."/>
        </authorList>
    </citation>
    <scope>NUCLEOTIDE SEQUENCE [LARGE SCALE GENOMIC DNA]</scope>
    <source>
        <strain evidence="2">NJM9701</strain>
    </source>
</reference>
<dbReference type="EMBL" id="KI914407">
    <property type="protein sequence ID" value="ETV89765.1"/>
    <property type="molecule type" value="Genomic_DNA"/>
</dbReference>
<dbReference type="VEuPathDB" id="FungiDB:H310_15406"/>
<proteinExistence type="predicted"/>
<feature type="region of interest" description="Disordered" evidence="1">
    <location>
        <begin position="50"/>
        <end position="69"/>
    </location>
</feature>
<accession>A0A024T7F5</accession>
<protein>
    <submittedName>
        <fullName evidence="2">Uncharacterized protein</fullName>
    </submittedName>
</protein>
<dbReference type="RefSeq" id="XP_008881603.1">
    <property type="nucleotide sequence ID" value="XM_008883381.1"/>
</dbReference>
<name>A0A024T7F5_9STRA</name>
<organism evidence="2">
    <name type="scientific">Aphanomyces invadans</name>
    <dbReference type="NCBI Taxonomy" id="157072"/>
    <lineage>
        <taxon>Eukaryota</taxon>
        <taxon>Sar</taxon>
        <taxon>Stramenopiles</taxon>
        <taxon>Oomycota</taxon>
        <taxon>Saprolegniomycetes</taxon>
        <taxon>Saprolegniales</taxon>
        <taxon>Verrucalvaceae</taxon>
        <taxon>Aphanomyces</taxon>
    </lineage>
</organism>
<sequence length="69" mass="7816">MSEVGVTESEKQRVIKFLSLMPWEFHHIVDRLLNGATQFTLMEVKTQLESESKAATKIGAKKSPNRKAN</sequence>
<gene>
    <name evidence="2" type="ORF">H310_15406</name>
</gene>
<dbReference type="AlphaFoldDB" id="A0A024T7F5"/>
<feature type="compositionally biased region" description="Basic residues" evidence="1">
    <location>
        <begin position="59"/>
        <end position="69"/>
    </location>
</feature>
<dbReference type="GeneID" id="20092456"/>
<evidence type="ECO:0000256" key="1">
    <source>
        <dbReference type="SAM" id="MobiDB-lite"/>
    </source>
</evidence>